<dbReference type="Pfam" id="PF09339">
    <property type="entry name" value="HTH_IclR"/>
    <property type="match status" value="1"/>
</dbReference>
<proteinExistence type="predicted"/>
<feature type="domain" description="HTH iclR-type" evidence="4">
    <location>
        <begin position="16"/>
        <end position="78"/>
    </location>
</feature>
<keyword evidence="3" id="KW-0804">Transcription</keyword>
<dbReference type="InterPro" id="IPR029016">
    <property type="entry name" value="GAF-like_dom_sf"/>
</dbReference>
<dbReference type="InterPro" id="IPR050707">
    <property type="entry name" value="HTH_MetabolicPath_Reg"/>
</dbReference>
<organism evidence="6 7">
    <name type="scientific">Alicycliphilus denitrificans</name>
    <dbReference type="NCBI Taxonomy" id="179636"/>
    <lineage>
        <taxon>Bacteria</taxon>
        <taxon>Pseudomonadati</taxon>
        <taxon>Pseudomonadota</taxon>
        <taxon>Betaproteobacteria</taxon>
        <taxon>Burkholderiales</taxon>
        <taxon>Comamonadaceae</taxon>
        <taxon>Alicycliphilus</taxon>
    </lineage>
</organism>
<evidence type="ECO:0000256" key="1">
    <source>
        <dbReference type="ARBA" id="ARBA00023015"/>
    </source>
</evidence>
<dbReference type="SUPFAM" id="SSF55781">
    <property type="entry name" value="GAF domain-like"/>
    <property type="match status" value="1"/>
</dbReference>
<dbReference type="AlphaFoldDB" id="A0A858ZSX7"/>
<dbReference type="GO" id="GO:0003700">
    <property type="term" value="F:DNA-binding transcription factor activity"/>
    <property type="evidence" value="ECO:0007669"/>
    <property type="project" value="TreeGrafter"/>
</dbReference>
<protein>
    <submittedName>
        <fullName evidence="6">IclR family transcriptional regulator</fullName>
    </submittedName>
</protein>
<dbReference type="SMART" id="SM00346">
    <property type="entry name" value="HTH_ICLR"/>
    <property type="match status" value="1"/>
</dbReference>
<reference evidence="6 7" key="1">
    <citation type="submission" date="2020-05" db="EMBL/GenBank/DDBJ databases">
        <title>Complete genome sequence of Alicycliphilus denitrificans DP3.</title>
        <authorList>
            <person name="Chen X."/>
        </authorList>
    </citation>
    <scope>NUCLEOTIDE SEQUENCE [LARGE SCALE GENOMIC DNA]</scope>
    <source>
        <strain evidence="6 7">DP3</strain>
    </source>
</reference>
<dbReference type="EMBL" id="CP051298">
    <property type="protein sequence ID" value="QKD43429.1"/>
    <property type="molecule type" value="Genomic_DNA"/>
</dbReference>
<dbReference type="Gene3D" id="1.10.10.10">
    <property type="entry name" value="Winged helix-like DNA-binding domain superfamily/Winged helix DNA-binding domain"/>
    <property type="match status" value="1"/>
</dbReference>
<dbReference type="InterPro" id="IPR014757">
    <property type="entry name" value="Tscrpt_reg_IclR_C"/>
</dbReference>
<sequence>MNTSALPDEETNPLFNQSLEKGLAVLCSFSAQRRSMTLADVASAAGISKSSAQRMVFTLEQLGFVRKHPQTRRYQLTPRVMRIGYNYLAANPVIDLANPYLSELTNATTETSCLTEADGLEMVYVARFISAQFVPVHMPIGSRIPMYCTASGRAWLSALPDGEALELLRASERVAHTRHTITDEAAILAELNQARQRGFAVNREELFLGDMTLGAPVIGSHGRPVAAVHIVAPTSRWTPEEAERRLGPALLACARSLSNSVRAL</sequence>
<dbReference type="PROSITE" id="PS51078">
    <property type="entry name" value="ICLR_ED"/>
    <property type="match status" value="1"/>
</dbReference>
<dbReference type="OMA" id="IPIHMPI"/>
<dbReference type="GO" id="GO:0003677">
    <property type="term" value="F:DNA binding"/>
    <property type="evidence" value="ECO:0007669"/>
    <property type="project" value="UniProtKB-KW"/>
</dbReference>
<dbReference type="GO" id="GO:0045892">
    <property type="term" value="P:negative regulation of DNA-templated transcription"/>
    <property type="evidence" value="ECO:0007669"/>
    <property type="project" value="TreeGrafter"/>
</dbReference>
<evidence type="ECO:0000313" key="7">
    <source>
        <dbReference type="Proteomes" id="UP000500755"/>
    </source>
</evidence>
<evidence type="ECO:0000256" key="3">
    <source>
        <dbReference type="ARBA" id="ARBA00023163"/>
    </source>
</evidence>
<dbReference type="InterPro" id="IPR005471">
    <property type="entry name" value="Tscrpt_reg_IclR_N"/>
</dbReference>
<dbReference type="PROSITE" id="PS51077">
    <property type="entry name" value="HTH_ICLR"/>
    <property type="match status" value="1"/>
</dbReference>
<dbReference type="Pfam" id="PF01614">
    <property type="entry name" value="IclR_C"/>
    <property type="match status" value="1"/>
</dbReference>
<dbReference type="PANTHER" id="PTHR30136:SF34">
    <property type="entry name" value="TRANSCRIPTIONAL REGULATOR"/>
    <property type="match status" value="1"/>
</dbReference>
<keyword evidence="2" id="KW-0238">DNA-binding</keyword>
<accession>A0A858ZSX7</accession>
<evidence type="ECO:0000256" key="2">
    <source>
        <dbReference type="ARBA" id="ARBA00023125"/>
    </source>
</evidence>
<keyword evidence="1" id="KW-0805">Transcription regulation</keyword>
<dbReference type="RefSeq" id="WP_013518251.1">
    <property type="nucleotide sequence ID" value="NZ_CP051298.1"/>
</dbReference>
<dbReference type="InterPro" id="IPR036388">
    <property type="entry name" value="WH-like_DNA-bd_sf"/>
</dbReference>
<gene>
    <name evidence="6" type="ORF">HF896_07300</name>
</gene>
<dbReference type="Gene3D" id="3.30.450.40">
    <property type="match status" value="1"/>
</dbReference>
<evidence type="ECO:0000313" key="6">
    <source>
        <dbReference type="EMBL" id="QKD43429.1"/>
    </source>
</evidence>
<evidence type="ECO:0000259" key="5">
    <source>
        <dbReference type="PROSITE" id="PS51078"/>
    </source>
</evidence>
<feature type="domain" description="IclR-ED" evidence="5">
    <location>
        <begin position="79"/>
        <end position="263"/>
    </location>
</feature>
<dbReference type="Proteomes" id="UP000500755">
    <property type="component" value="Chromosome"/>
</dbReference>
<evidence type="ECO:0000259" key="4">
    <source>
        <dbReference type="PROSITE" id="PS51077"/>
    </source>
</evidence>
<dbReference type="PANTHER" id="PTHR30136">
    <property type="entry name" value="HELIX-TURN-HELIX TRANSCRIPTIONAL REGULATOR, ICLR FAMILY"/>
    <property type="match status" value="1"/>
</dbReference>
<dbReference type="SUPFAM" id="SSF46785">
    <property type="entry name" value="Winged helix' DNA-binding domain"/>
    <property type="match status" value="1"/>
</dbReference>
<dbReference type="FunFam" id="1.10.10.10:FF:000056">
    <property type="entry name" value="IclR family transcriptional regulator"/>
    <property type="match status" value="1"/>
</dbReference>
<dbReference type="InterPro" id="IPR036390">
    <property type="entry name" value="WH_DNA-bd_sf"/>
</dbReference>
<name>A0A858ZSX7_9BURK</name>